<comment type="caution">
    <text evidence="3">The sequence shown here is derived from an EMBL/GenBank/DDBJ whole genome shotgun (WGS) entry which is preliminary data.</text>
</comment>
<dbReference type="EMBL" id="JAPDRK010000011">
    <property type="protein sequence ID" value="KAJ9607866.1"/>
    <property type="molecule type" value="Genomic_DNA"/>
</dbReference>
<organism evidence="3 4">
    <name type="scientific">Cladophialophora chaetospira</name>
    <dbReference type="NCBI Taxonomy" id="386627"/>
    <lineage>
        <taxon>Eukaryota</taxon>
        <taxon>Fungi</taxon>
        <taxon>Dikarya</taxon>
        <taxon>Ascomycota</taxon>
        <taxon>Pezizomycotina</taxon>
        <taxon>Eurotiomycetes</taxon>
        <taxon>Chaetothyriomycetidae</taxon>
        <taxon>Chaetothyriales</taxon>
        <taxon>Herpotrichiellaceae</taxon>
        <taxon>Cladophialophora</taxon>
    </lineage>
</organism>
<reference evidence="3" key="1">
    <citation type="submission" date="2022-10" db="EMBL/GenBank/DDBJ databases">
        <title>Culturing micro-colonial fungi from biological soil crusts in the Mojave desert and describing Neophaeococcomyces mojavensis, and introducing the new genera and species Taxawa tesnikishii.</title>
        <authorList>
            <person name="Kurbessoian T."/>
            <person name="Stajich J.E."/>
        </authorList>
    </citation>
    <scope>NUCLEOTIDE SEQUENCE</scope>
    <source>
        <strain evidence="3">TK_41</strain>
    </source>
</reference>
<keyword evidence="4" id="KW-1185">Reference proteome</keyword>
<evidence type="ECO:0000313" key="4">
    <source>
        <dbReference type="Proteomes" id="UP001172673"/>
    </source>
</evidence>
<keyword evidence="2" id="KW-0472">Membrane</keyword>
<evidence type="ECO:0000313" key="3">
    <source>
        <dbReference type="EMBL" id="KAJ9607866.1"/>
    </source>
</evidence>
<feature type="compositionally biased region" description="Basic and acidic residues" evidence="1">
    <location>
        <begin position="130"/>
        <end position="153"/>
    </location>
</feature>
<dbReference type="Proteomes" id="UP001172673">
    <property type="component" value="Unassembled WGS sequence"/>
</dbReference>
<evidence type="ECO:0000256" key="2">
    <source>
        <dbReference type="SAM" id="Phobius"/>
    </source>
</evidence>
<keyword evidence="2" id="KW-0812">Transmembrane</keyword>
<gene>
    <name evidence="3" type="ORF">H2200_007945</name>
</gene>
<protein>
    <submittedName>
        <fullName evidence="3">Uncharacterized protein</fullName>
    </submittedName>
</protein>
<dbReference type="AlphaFoldDB" id="A0AA38X6T9"/>
<feature type="transmembrane region" description="Helical" evidence="2">
    <location>
        <begin position="80"/>
        <end position="104"/>
    </location>
</feature>
<name>A0AA38X6T9_9EURO</name>
<evidence type="ECO:0000256" key="1">
    <source>
        <dbReference type="SAM" id="MobiDB-lite"/>
    </source>
</evidence>
<feature type="region of interest" description="Disordered" evidence="1">
    <location>
        <begin position="122"/>
        <end position="153"/>
    </location>
</feature>
<sequence length="153" mass="17590">MDAAQQVLNSTAAVKRQQALTGMKTTIPNPIPRFSDAGMNTTIGTIGNWSFPFHNSNFDTSWSTIWSLTTLFITDDLLDWFYIVEFAVGVIYLFCLLIFWLNVLRVRAIDWAKKSWQRSEPHWLSTVTKSEQESGDGKDDLEKGEKFQQENEF</sequence>
<keyword evidence="2" id="KW-1133">Transmembrane helix</keyword>
<accession>A0AA38X6T9</accession>
<proteinExistence type="predicted"/>